<accession>A0A383C352</accession>
<dbReference type="EMBL" id="UINC01205034">
    <property type="protein sequence ID" value="SVE26025.1"/>
    <property type="molecule type" value="Genomic_DNA"/>
</dbReference>
<proteinExistence type="predicted"/>
<sequence length="121" mass="13933">MVNKPKKQGTTYESNIVSRLDINQNFRVQRLAEGGSLDKGDIELIVNNEDVYYIEAKSRQNLNIHQTLDKALDKSKSSKTVVFWKKLKRKKGNSKRTNDGVPEVVCMTYDLFLELLNNIDK</sequence>
<reference evidence="1" key="1">
    <citation type="submission" date="2018-05" db="EMBL/GenBank/DDBJ databases">
        <authorList>
            <person name="Lanie J.A."/>
            <person name="Ng W.-L."/>
            <person name="Kazmierczak K.M."/>
            <person name="Andrzejewski T.M."/>
            <person name="Davidsen T.M."/>
            <person name="Wayne K.J."/>
            <person name="Tettelin H."/>
            <person name="Glass J.I."/>
            <person name="Rusch D."/>
            <person name="Podicherti R."/>
            <person name="Tsui H.-C.T."/>
            <person name="Winkler M.E."/>
        </authorList>
    </citation>
    <scope>NUCLEOTIDE SEQUENCE</scope>
</reference>
<gene>
    <name evidence="1" type="ORF">METZ01_LOCUS478879</name>
</gene>
<name>A0A383C352_9ZZZZ</name>
<dbReference type="AlphaFoldDB" id="A0A383C352"/>
<evidence type="ECO:0000313" key="1">
    <source>
        <dbReference type="EMBL" id="SVE26025.1"/>
    </source>
</evidence>
<protein>
    <submittedName>
        <fullName evidence="1">Uncharacterized protein</fullName>
    </submittedName>
</protein>
<dbReference type="GO" id="GO:0003676">
    <property type="term" value="F:nucleic acid binding"/>
    <property type="evidence" value="ECO:0007669"/>
    <property type="project" value="InterPro"/>
</dbReference>
<dbReference type="InterPro" id="IPR011856">
    <property type="entry name" value="tRNA_endonuc-like_dom_sf"/>
</dbReference>
<organism evidence="1">
    <name type="scientific">marine metagenome</name>
    <dbReference type="NCBI Taxonomy" id="408172"/>
    <lineage>
        <taxon>unclassified sequences</taxon>
        <taxon>metagenomes</taxon>
        <taxon>ecological metagenomes</taxon>
    </lineage>
</organism>
<dbReference type="Gene3D" id="3.40.1350.10">
    <property type="match status" value="1"/>
</dbReference>